<keyword evidence="3" id="KW-1185">Reference proteome</keyword>
<evidence type="ECO:0000313" key="2">
    <source>
        <dbReference type="EMBL" id="EPE01038.1"/>
    </source>
</evidence>
<dbReference type="SUPFAM" id="SSF158997">
    <property type="entry name" value="Trm112p-like"/>
    <property type="match status" value="1"/>
</dbReference>
<protein>
    <submittedName>
        <fullName evidence="2">Uncharacterized protein</fullName>
    </submittedName>
</protein>
<proteinExistence type="predicted"/>
<comment type="caution">
    <text evidence="2">The sequence shown here is derived from an EMBL/GenBank/DDBJ whole genome shotgun (WGS) entry which is preliminary data.</text>
</comment>
<dbReference type="GeneID" id="64061812"/>
<name>S3C449_9BURK</name>
<organism evidence="2 3">
    <name type="scientific">Sutterella wadsworthensis HGA0223</name>
    <dbReference type="NCBI Taxonomy" id="1203554"/>
    <lineage>
        <taxon>Bacteria</taxon>
        <taxon>Pseudomonadati</taxon>
        <taxon>Pseudomonadota</taxon>
        <taxon>Betaproteobacteria</taxon>
        <taxon>Burkholderiales</taxon>
        <taxon>Sutterellaceae</taxon>
        <taxon>Sutterella</taxon>
    </lineage>
</organism>
<dbReference type="STRING" id="1203554.HMPREF1476_00347"/>
<gene>
    <name evidence="2" type="ORF">HMPREF1476_00347</name>
</gene>
<sequence>MSSFIPEFLVCPNCRGRLFASVPEEQANDAEGDKELICPHCSLAFAVKDHIPMMVPHDARKLSEAETLSWQSKARALSGQGPNAETAGDLS</sequence>
<dbReference type="RefSeq" id="WP_016473757.1">
    <property type="nucleotide sequence ID" value="NZ_KE150480.1"/>
</dbReference>
<dbReference type="Proteomes" id="UP000014400">
    <property type="component" value="Unassembled WGS sequence"/>
</dbReference>
<evidence type="ECO:0000313" key="3">
    <source>
        <dbReference type="Proteomes" id="UP000014400"/>
    </source>
</evidence>
<accession>S3C449</accession>
<dbReference type="AlphaFoldDB" id="S3C449"/>
<reference evidence="2 3" key="1">
    <citation type="submission" date="2013-04" db="EMBL/GenBank/DDBJ databases">
        <title>The Genome Sequence of Sutterella wadsworthensis HGA0223.</title>
        <authorList>
            <consortium name="The Broad Institute Genomics Platform"/>
            <person name="Earl A."/>
            <person name="Ward D."/>
            <person name="Feldgarden M."/>
            <person name="Gevers D."/>
            <person name="Schmidt T.M."/>
            <person name="Dover J."/>
            <person name="Dai D."/>
            <person name="Walker B."/>
            <person name="Young S."/>
            <person name="Zeng Q."/>
            <person name="Gargeya S."/>
            <person name="Fitzgerald M."/>
            <person name="Haas B."/>
            <person name="Abouelleil A."/>
            <person name="Allen A.W."/>
            <person name="Alvarado L."/>
            <person name="Arachchi H.M."/>
            <person name="Berlin A.M."/>
            <person name="Chapman S.B."/>
            <person name="Gainer-Dewar J."/>
            <person name="Goldberg J."/>
            <person name="Griggs A."/>
            <person name="Gujja S."/>
            <person name="Hansen M."/>
            <person name="Howarth C."/>
            <person name="Imamovic A."/>
            <person name="Ireland A."/>
            <person name="Larimer J."/>
            <person name="McCowan C."/>
            <person name="Murphy C."/>
            <person name="Pearson M."/>
            <person name="Poon T.W."/>
            <person name="Priest M."/>
            <person name="Roberts A."/>
            <person name="Saif S."/>
            <person name="Shea T."/>
            <person name="Sisk P."/>
            <person name="Sykes S."/>
            <person name="Wortman J."/>
            <person name="Nusbaum C."/>
            <person name="Birren B."/>
        </authorList>
    </citation>
    <scope>NUCLEOTIDE SEQUENCE [LARGE SCALE GENOMIC DNA]</scope>
    <source>
        <strain evidence="2 3">HGA0223</strain>
    </source>
</reference>
<dbReference type="HOGENOM" id="CLU_155659_3_1_4"/>
<evidence type="ECO:0000256" key="1">
    <source>
        <dbReference type="SAM" id="MobiDB-lite"/>
    </source>
</evidence>
<dbReference type="eggNOG" id="COG2835">
    <property type="taxonomic scope" value="Bacteria"/>
</dbReference>
<dbReference type="Gene3D" id="2.20.25.10">
    <property type="match status" value="1"/>
</dbReference>
<feature type="region of interest" description="Disordered" evidence="1">
    <location>
        <begin position="72"/>
        <end position="91"/>
    </location>
</feature>
<dbReference type="Pfam" id="PF03966">
    <property type="entry name" value="Trm112p"/>
    <property type="match status" value="1"/>
</dbReference>
<dbReference type="EMBL" id="ATCF01000005">
    <property type="protein sequence ID" value="EPE01038.1"/>
    <property type="molecule type" value="Genomic_DNA"/>
</dbReference>
<dbReference type="PATRIC" id="fig|1203554.3.peg.321"/>
<dbReference type="InterPro" id="IPR005651">
    <property type="entry name" value="Trm112-like"/>
</dbReference>